<proteinExistence type="predicted"/>
<organism evidence="2 3">
    <name type="scientific">Stylosanthes scabra</name>
    <dbReference type="NCBI Taxonomy" id="79078"/>
    <lineage>
        <taxon>Eukaryota</taxon>
        <taxon>Viridiplantae</taxon>
        <taxon>Streptophyta</taxon>
        <taxon>Embryophyta</taxon>
        <taxon>Tracheophyta</taxon>
        <taxon>Spermatophyta</taxon>
        <taxon>Magnoliopsida</taxon>
        <taxon>eudicotyledons</taxon>
        <taxon>Gunneridae</taxon>
        <taxon>Pentapetalae</taxon>
        <taxon>rosids</taxon>
        <taxon>fabids</taxon>
        <taxon>Fabales</taxon>
        <taxon>Fabaceae</taxon>
        <taxon>Papilionoideae</taxon>
        <taxon>50 kb inversion clade</taxon>
        <taxon>dalbergioids sensu lato</taxon>
        <taxon>Dalbergieae</taxon>
        <taxon>Pterocarpus clade</taxon>
        <taxon>Stylosanthes</taxon>
    </lineage>
</organism>
<reference evidence="2 3" key="1">
    <citation type="journal article" date="2023" name="Plants (Basel)">
        <title>Bridging the Gap: Combining Genomics and Transcriptomics Approaches to Understand Stylosanthes scabra, an Orphan Legume from the Brazilian Caatinga.</title>
        <authorList>
            <person name="Ferreira-Neto J.R.C."/>
            <person name="da Silva M.D."/>
            <person name="Binneck E."/>
            <person name="de Melo N.F."/>
            <person name="da Silva R.H."/>
            <person name="de Melo A.L.T.M."/>
            <person name="Pandolfi V."/>
            <person name="Bustamante F.O."/>
            <person name="Brasileiro-Vidal A.C."/>
            <person name="Benko-Iseppon A.M."/>
        </authorList>
    </citation>
    <scope>NUCLEOTIDE SEQUENCE [LARGE SCALE GENOMIC DNA]</scope>
    <source>
        <tissue evidence="2">Leaves</tissue>
    </source>
</reference>
<feature type="region of interest" description="Disordered" evidence="1">
    <location>
        <begin position="1"/>
        <end position="29"/>
    </location>
</feature>
<name>A0ABU6T0H0_9FABA</name>
<feature type="non-terminal residue" evidence="2">
    <location>
        <position position="122"/>
    </location>
</feature>
<comment type="caution">
    <text evidence="2">The sequence shown here is derived from an EMBL/GenBank/DDBJ whole genome shotgun (WGS) entry which is preliminary data.</text>
</comment>
<protein>
    <submittedName>
        <fullName evidence="2">Uncharacterized protein</fullName>
    </submittedName>
</protein>
<dbReference type="Proteomes" id="UP001341840">
    <property type="component" value="Unassembled WGS sequence"/>
</dbReference>
<gene>
    <name evidence="2" type="ORF">PIB30_103752</name>
</gene>
<evidence type="ECO:0000256" key="1">
    <source>
        <dbReference type="SAM" id="MobiDB-lite"/>
    </source>
</evidence>
<dbReference type="EMBL" id="JASCZI010063852">
    <property type="protein sequence ID" value="MED6141473.1"/>
    <property type="molecule type" value="Genomic_DNA"/>
</dbReference>
<evidence type="ECO:0000313" key="3">
    <source>
        <dbReference type="Proteomes" id="UP001341840"/>
    </source>
</evidence>
<evidence type="ECO:0000313" key="2">
    <source>
        <dbReference type="EMBL" id="MED6141473.1"/>
    </source>
</evidence>
<keyword evidence="3" id="KW-1185">Reference proteome</keyword>
<accession>A0ABU6T0H0</accession>
<sequence>MVASVATQAEDYDPNKAFDLGLGTQPRQREPPEIYDLDDFLEEPENPVTLAVPTPTVVQERPAASEGDQHNRDLKERCVVWALSDRKEIKYDSIFMVDGEWHYEVVRKQFRSMRPGKEIDAA</sequence>